<evidence type="ECO:0000256" key="1">
    <source>
        <dbReference type="SAM" id="Phobius"/>
    </source>
</evidence>
<evidence type="ECO:0000313" key="2">
    <source>
        <dbReference type="EMBL" id="EEZ93150.1"/>
    </source>
</evidence>
<name>D2EET9_PARA4</name>
<keyword evidence="1" id="KW-1133">Transmembrane helix</keyword>
<gene>
    <name evidence="2" type="ORF">BJBARM4_0242</name>
</gene>
<evidence type="ECO:0008006" key="4">
    <source>
        <dbReference type="Google" id="ProtNLM"/>
    </source>
</evidence>
<proteinExistence type="predicted"/>
<organism evidence="2 3">
    <name type="scientific">Candidatus Parvarchaeum acidiphilum ARMAN-4</name>
    <dbReference type="NCBI Taxonomy" id="662760"/>
    <lineage>
        <taxon>Archaea</taxon>
        <taxon>Candidatus Parvarchaeota</taxon>
        <taxon>Candidatus Parvarchaeum</taxon>
    </lineage>
</organism>
<keyword evidence="1" id="KW-0472">Membrane</keyword>
<reference evidence="2 3" key="1">
    <citation type="journal article" date="2010" name="Proc. Natl. Acad. Sci. U.S.A.">
        <title>Enigmatic, ultrasmall, uncultivated Archaea.</title>
        <authorList>
            <person name="Baker B.J."/>
            <person name="Comolli L.R."/>
            <person name="Dick G.J."/>
            <person name="Hauser L.J."/>
            <person name="Hyatt D."/>
            <person name="Dill B.D."/>
            <person name="Land M.L."/>
            <person name="Verberkmoes N.C."/>
            <person name="Hettich R.L."/>
            <person name="Banfield J.F."/>
        </authorList>
    </citation>
    <scope>NUCLEOTIDE SEQUENCE [LARGE SCALE GENOMIC DNA]</scope>
</reference>
<dbReference type="Proteomes" id="UP000009375">
    <property type="component" value="Unassembled WGS sequence"/>
</dbReference>
<accession>D2EET9</accession>
<dbReference type="EMBL" id="GG730041">
    <property type="protein sequence ID" value="EEZ93150.1"/>
    <property type="molecule type" value="Genomic_DNA"/>
</dbReference>
<keyword evidence="1" id="KW-0812">Transmembrane</keyword>
<feature type="transmembrane region" description="Helical" evidence="1">
    <location>
        <begin position="51"/>
        <end position="72"/>
    </location>
</feature>
<sequence length="541" mass="58373">MLFKAFNNKIREESKEEAKQERSYIYSHTTKHLTLLTKGKRSQSALEYMMTYGWAILIIVIVAVILYSIGIFNPSSSITFTSSGFSPFTVSSSLCNNIGYKIAVLAGPIPNNANSLTINKVFLTSATGANTTTASYTLTNPVTLKSGQSATILIPNVACNSANIHYSLSAKIQYSYDVPTIGLQTVNTTGTVAGTSITGKPSTLTSYEPITITNSQSSATPNPFQQMVNFTSSDPGFSSIATGNFGQNVEFFYYNGTIIPSWLENYTSTNATWWLKIATIPGGSSETVYIGFAPKSTNLFNTVNDGEASQLSTSYGDYNDILNVMQPGLEYQIWYQPGYSTASPNSVLVGVPVGRDVPLNSPAGISYSKDGPFVTNSSGTYFSGTGYETSTPISGYAILNNNNVLDQIPFENPPIIDGTGYEFQIKFIGFIEVNQSVNFTFVYDDGIIAGIGYGTNTSNGAYWLSNLYHGNLRSGPISWDGNSGPSYGVWDHPGVYRFEIEYSQGAGGAGMNVLTNVTASYYYPEYPPNGVMPSVSFGSIV</sequence>
<protein>
    <recommendedName>
        <fullName evidence="4">DUF2341 domain-containing protein</fullName>
    </recommendedName>
</protein>
<dbReference type="AlphaFoldDB" id="D2EET9"/>
<evidence type="ECO:0000313" key="3">
    <source>
        <dbReference type="Proteomes" id="UP000009375"/>
    </source>
</evidence>